<organism evidence="2 3">
    <name type="scientific">Corynebacterium antarcticum</name>
    <dbReference type="NCBI Taxonomy" id="2800405"/>
    <lineage>
        <taxon>Bacteria</taxon>
        <taxon>Bacillati</taxon>
        <taxon>Actinomycetota</taxon>
        <taxon>Actinomycetes</taxon>
        <taxon>Mycobacteriales</taxon>
        <taxon>Corynebacteriaceae</taxon>
        <taxon>Corynebacterium</taxon>
    </lineage>
</organism>
<keyword evidence="1" id="KW-0812">Transmembrane</keyword>
<keyword evidence="1" id="KW-1133">Transmembrane helix</keyword>
<sequence length="256" mass="27319">MDTNLPSALRPLPYRRRLCGITAALVCAFTLSGPMTPRAVAYTITADTDRMVCVIDPEEPGSDVVQFWTSLEDDARDLRLAELDEADPGLRAAIEAYDSGATGPDAPAPVDLQRRISDAGGTEGLGMLTTLTAEEAGVVSEPDEHKTEYTEQEAREAATAIGADPGAQVAEALWGQAAAGPRLDEIKAELFTARAEEYNRTQEHLRRSLVDCADELEDTGPLPTWIWALGGAAAAALLAIIAAAIRNSRRPNRHAA</sequence>
<reference evidence="2" key="1">
    <citation type="submission" date="2022-11" db="EMBL/GenBank/DDBJ databases">
        <title>Corynebacterium sp. isolated from Penguins.</title>
        <authorList>
            <person name="Sedlar K."/>
            <person name="Svec P."/>
        </authorList>
    </citation>
    <scope>NUCLEOTIDE SEQUENCE</scope>
    <source>
        <strain evidence="2">P5875</strain>
    </source>
</reference>
<protein>
    <submittedName>
        <fullName evidence="2">Uncharacterized protein</fullName>
    </submittedName>
</protein>
<gene>
    <name evidence="2" type="ORF">OS123_06595</name>
</gene>
<dbReference type="RefSeq" id="WP_267169390.1">
    <property type="nucleotide sequence ID" value="NZ_JAPMKX010000002.1"/>
</dbReference>
<dbReference type="EMBL" id="JAPMKX010000002">
    <property type="protein sequence ID" value="MCX7538208.1"/>
    <property type="molecule type" value="Genomic_DNA"/>
</dbReference>
<evidence type="ECO:0000313" key="2">
    <source>
        <dbReference type="EMBL" id="MCX7538208.1"/>
    </source>
</evidence>
<feature type="transmembrane region" description="Helical" evidence="1">
    <location>
        <begin position="225"/>
        <end position="245"/>
    </location>
</feature>
<evidence type="ECO:0000313" key="3">
    <source>
        <dbReference type="Proteomes" id="UP001070238"/>
    </source>
</evidence>
<accession>A0A9Q4GLV7</accession>
<dbReference type="AlphaFoldDB" id="A0A9Q4GLV7"/>
<evidence type="ECO:0000256" key="1">
    <source>
        <dbReference type="SAM" id="Phobius"/>
    </source>
</evidence>
<dbReference type="Proteomes" id="UP001070238">
    <property type="component" value="Unassembled WGS sequence"/>
</dbReference>
<name>A0A9Q4GLV7_9CORY</name>
<proteinExistence type="predicted"/>
<comment type="caution">
    <text evidence="2">The sequence shown here is derived from an EMBL/GenBank/DDBJ whole genome shotgun (WGS) entry which is preliminary data.</text>
</comment>
<keyword evidence="1" id="KW-0472">Membrane</keyword>